<evidence type="ECO:0000313" key="2">
    <source>
        <dbReference type="EMBL" id="PIZ67674.1"/>
    </source>
</evidence>
<gene>
    <name evidence="2" type="ORF">COY12_01405</name>
</gene>
<proteinExistence type="predicted"/>
<evidence type="ECO:0000313" key="3">
    <source>
        <dbReference type="Proteomes" id="UP000229506"/>
    </source>
</evidence>
<name>A0A2M7U8W1_9BACT</name>
<sequence length="100" mass="11292">MKLTAKQIKNKLTEVMDPELNISIVDLGLIYKVALIKNKVKVLMTLTTIGCPLFSLIETQIKDKIKELGVKEEDISLELTFDPPWSMEKMSKKGRAMLGI</sequence>
<dbReference type="SUPFAM" id="SSF117916">
    <property type="entry name" value="Fe-S cluster assembly (FSCA) domain-like"/>
    <property type="match status" value="1"/>
</dbReference>
<feature type="domain" description="MIP18 family-like" evidence="1">
    <location>
        <begin position="7"/>
        <end position="70"/>
    </location>
</feature>
<evidence type="ECO:0000259" key="1">
    <source>
        <dbReference type="Pfam" id="PF01883"/>
    </source>
</evidence>
<dbReference type="PANTHER" id="PTHR42831:SF1">
    <property type="entry name" value="FE-S PROTEIN MATURATION AUXILIARY FACTOR YITW"/>
    <property type="match status" value="1"/>
</dbReference>
<dbReference type="InterPro" id="IPR002744">
    <property type="entry name" value="MIP18-like"/>
</dbReference>
<dbReference type="Pfam" id="PF01883">
    <property type="entry name" value="FeS_assembly_P"/>
    <property type="match status" value="1"/>
</dbReference>
<protein>
    <submittedName>
        <fullName evidence="2">Aromatic ring hydroxylase</fullName>
    </submittedName>
</protein>
<comment type="caution">
    <text evidence="2">The sequence shown here is derived from an EMBL/GenBank/DDBJ whole genome shotgun (WGS) entry which is preliminary data.</text>
</comment>
<organism evidence="2 3">
    <name type="scientific">Candidatus Roizmanbacteria bacterium CG_4_10_14_0_2_um_filter_33_96</name>
    <dbReference type="NCBI Taxonomy" id="1974821"/>
    <lineage>
        <taxon>Bacteria</taxon>
        <taxon>Candidatus Roizmaniibacteriota</taxon>
    </lineage>
</organism>
<dbReference type="InterPro" id="IPR034904">
    <property type="entry name" value="FSCA_dom_sf"/>
</dbReference>
<dbReference type="Gene3D" id="3.30.300.130">
    <property type="entry name" value="Fe-S cluster assembly (FSCA)"/>
    <property type="match status" value="1"/>
</dbReference>
<dbReference type="EMBL" id="PFOF01000044">
    <property type="protein sequence ID" value="PIZ67674.1"/>
    <property type="molecule type" value="Genomic_DNA"/>
</dbReference>
<accession>A0A2M7U8W1</accession>
<dbReference type="InterPro" id="IPR052339">
    <property type="entry name" value="Fe-S_Maturation_MIP18"/>
</dbReference>
<dbReference type="AlphaFoldDB" id="A0A2M7U8W1"/>
<reference evidence="3" key="1">
    <citation type="submission" date="2017-09" db="EMBL/GenBank/DDBJ databases">
        <title>Depth-based differentiation of microbial function through sediment-hosted aquifers and enrichment of novel symbionts in the deep terrestrial subsurface.</title>
        <authorList>
            <person name="Probst A.J."/>
            <person name="Ladd B."/>
            <person name="Jarett J.K."/>
            <person name="Geller-Mcgrath D.E."/>
            <person name="Sieber C.M.K."/>
            <person name="Emerson J.B."/>
            <person name="Anantharaman K."/>
            <person name="Thomas B.C."/>
            <person name="Malmstrom R."/>
            <person name="Stieglmeier M."/>
            <person name="Klingl A."/>
            <person name="Woyke T."/>
            <person name="Ryan C.M."/>
            <person name="Banfield J.F."/>
        </authorList>
    </citation>
    <scope>NUCLEOTIDE SEQUENCE [LARGE SCALE GENOMIC DNA]</scope>
</reference>
<dbReference type="PANTHER" id="PTHR42831">
    <property type="entry name" value="FE-S PROTEIN MATURATION AUXILIARY FACTOR YITW"/>
    <property type="match status" value="1"/>
</dbReference>
<dbReference type="Proteomes" id="UP000229506">
    <property type="component" value="Unassembled WGS sequence"/>
</dbReference>